<comment type="caution">
    <text evidence="2">The sequence shown here is derived from an EMBL/GenBank/DDBJ whole genome shotgun (WGS) entry which is preliminary data.</text>
</comment>
<organism evidence="2">
    <name type="scientific">Ignisphaera aggregans</name>
    <dbReference type="NCBI Taxonomy" id="334771"/>
    <lineage>
        <taxon>Archaea</taxon>
        <taxon>Thermoproteota</taxon>
        <taxon>Thermoprotei</taxon>
        <taxon>Desulfurococcales</taxon>
        <taxon>Desulfurococcaceae</taxon>
        <taxon>Ignisphaera</taxon>
    </lineage>
</organism>
<evidence type="ECO:0000313" key="2">
    <source>
        <dbReference type="EMBL" id="HGN36864.1"/>
    </source>
</evidence>
<gene>
    <name evidence="2" type="ORF">ENT87_04890</name>
    <name evidence="3" type="ORF">ENU30_04790</name>
</gene>
<evidence type="ECO:0000259" key="1">
    <source>
        <dbReference type="SMART" id="SM00709"/>
    </source>
</evidence>
<dbReference type="SMART" id="SM00709">
    <property type="entry name" value="Zpr1"/>
    <property type="match status" value="1"/>
</dbReference>
<protein>
    <recommendedName>
        <fullName evidence="1">Zinc finger ZPR1-type domain-containing protein</fullName>
    </recommendedName>
</protein>
<name>A0A7J3I7W2_9CREN</name>
<dbReference type="EMBL" id="DTAI01000140">
    <property type="protein sequence ID" value="HGN36864.1"/>
    <property type="molecule type" value="Genomic_DNA"/>
</dbReference>
<feature type="domain" description="Zinc finger ZPR1-type" evidence="1">
    <location>
        <begin position="32"/>
        <end position="180"/>
    </location>
</feature>
<dbReference type="InterPro" id="IPR004457">
    <property type="entry name" value="Znf_ZPR1"/>
</dbReference>
<reference evidence="2" key="1">
    <citation type="journal article" date="2020" name="mSystems">
        <title>Genome- and Community-Level Interaction Insights into Carbon Utilization and Element Cycling Functions of Hydrothermarchaeota in Hydrothermal Sediment.</title>
        <authorList>
            <person name="Zhou Z."/>
            <person name="Liu Y."/>
            <person name="Xu W."/>
            <person name="Pan J."/>
            <person name="Luo Z.H."/>
            <person name="Li M."/>
        </authorList>
    </citation>
    <scope>NUCLEOTIDE SEQUENCE [LARGE SCALE GENOMIC DNA]</scope>
    <source>
        <strain evidence="2">SpSt-618</strain>
        <strain evidence="3">SpSt-657</strain>
    </source>
</reference>
<dbReference type="GO" id="GO:0008270">
    <property type="term" value="F:zinc ion binding"/>
    <property type="evidence" value="ECO:0007669"/>
    <property type="project" value="InterPro"/>
</dbReference>
<dbReference type="AlphaFoldDB" id="A0A7J3I7W2"/>
<sequence>MHSIQFLDRGIRSYSGGAFLSDRLSEIDRYYVECPACGGRAETVLYSYSISKDDAVAILTLVCRSCGYWFRDVISLSEVDGVVCVELHIDRDSDLNTTLHLPSQVDIEVPQLNIAFEARTLRIGRIVTVEAILRYIVDVLEGICSSEPGCHREAIERLKELSSGRIGEPVTVRIKSVYSPLKVLKSYRDGVYSYC</sequence>
<accession>A0A7J3I7W2</accession>
<dbReference type="EMBL" id="DTBZ01000090">
    <property type="protein sequence ID" value="HGQ18273.1"/>
    <property type="molecule type" value="Genomic_DNA"/>
</dbReference>
<proteinExistence type="predicted"/>
<evidence type="ECO:0000313" key="3">
    <source>
        <dbReference type="EMBL" id="HGQ18273.1"/>
    </source>
</evidence>